<gene>
    <name evidence="2" type="ORF">R1flu_023573</name>
</gene>
<feature type="transmembrane region" description="Helical" evidence="1">
    <location>
        <begin position="12"/>
        <end position="28"/>
    </location>
</feature>
<dbReference type="EMBL" id="JBHFFA010000007">
    <property type="protein sequence ID" value="KAL2611881.1"/>
    <property type="molecule type" value="Genomic_DNA"/>
</dbReference>
<reference evidence="2 3" key="1">
    <citation type="submission" date="2024-09" db="EMBL/GenBank/DDBJ databases">
        <title>Chromosome-scale assembly of Riccia fluitans.</title>
        <authorList>
            <person name="Paukszto L."/>
            <person name="Sawicki J."/>
            <person name="Karawczyk K."/>
            <person name="Piernik-Szablinska J."/>
            <person name="Szczecinska M."/>
            <person name="Mazdziarz M."/>
        </authorList>
    </citation>
    <scope>NUCLEOTIDE SEQUENCE [LARGE SCALE GENOMIC DNA]</scope>
    <source>
        <strain evidence="2">Rf_01</strain>
        <tissue evidence="2">Aerial parts of the thallus</tissue>
    </source>
</reference>
<organism evidence="2 3">
    <name type="scientific">Riccia fluitans</name>
    <dbReference type="NCBI Taxonomy" id="41844"/>
    <lineage>
        <taxon>Eukaryota</taxon>
        <taxon>Viridiplantae</taxon>
        <taxon>Streptophyta</taxon>
        <taxon>Embryophyta</taxon>
        <taxon>Marchantiophyta</taxon>
        <taxon>Marchantiopsida</taxon>
        <taxon>Marchantiidae</taxon>
        <taxon>Marchantiales</taxon>
        <taxon>Ricciaceae</taxon>
        <taxon>Riccia</taxon>
    </lineage>
</organism>
<accession>A0ABD1XVE5</accession>
<comment type="caution">
    <text evidence="2">The sequence shown here is derived from an EMBL/GenBank/DDBJ whole genome shotgun (WGS) entry which is preliminary data.</text>
</comment>
<name>A0ABD1XVE5_9MARC</name>
<keyword evidence="3" id="KW-1185">Reference proteome</keyword>
<keyword evidence="1" id="KW-1133">Transmembrane helix</keyword>
<dbReference type="Proteomes" id="UP001605036">
    <property type="component" value="Unassembled WGS sequence"/>
</dbReference>
<evidence type="ECO:0000256" key="1">
    <source>
        <dbReference type="SAM" id="Phobius"/>
    </source>
</evidence>
<evidence type="ECO:0000313" key="2">
    <source>
        <dbReference type="EMBL" id="KAL2611881.1"/>
    </source>
</evidence>
<keyword evidence="1" id="KW-0812">Transmembrane</keyword>
<proteinExistence type="predicted"/>
<sequence>MGNSADVSGLALYLYFVFGFSVLGLLLLREMWAENRRRSEHLEETKIKIAALIQGGVHVVQIPANALVVRLEQPGTPSGDGVHTKDMLELPGASSSQSIVHVKSRTEGPQLLGASSGNADDSQIAVTIRNEDTNKLEKVSFVQSAF</sequence>
<evidence type="ECO:0000313" key="3">
    <source>
        <dbReference type="Proteomes" id="UP001605036"/>
    </source>
</evidence>
<keyword evidence="1" id="KW-0472">Membrane</keyword>
<protein>
    <submittedName>
        <fullName evidence="2">Uncharacterized protein</fullName>
    </submittedName>
</protein>
<dbReference type="AlphaFoldDB" id="A0ABD1XVE5"/>